<evidence type="ECO:0000256" key="14">
    <source>
        <dbReference type="SAM" id="Phobius"/>
    </source>
</evidence>
<evidence type="ECO:0000259" key="17">
    <source>
        <dbReference type="PROSITE" id="PS50110"/>
    </source>
</evidence>
<dbReference type="SMART" id="SM00387">
    <property type="entry name" value="HATPase_c"/>
    <property type="match status" value="1"/>
</dbReference>
<keyword evidence="14" id="KW-0812">Transmembrane</keyword>
<dbReference type="InterPro" id="IPR001789">
    <property type="entry name" value="Sig_transdc_resp-reg_receiver"/>
</dbReference>
<keyword evidence="5" id="KW-0547">Nucleotide-binding</keyword>
<feature type="domain" description="Response regulatory" evidence="17">
    <location>
        <begin position="663"/>
        <end position="778"/>
    </location>
</feature>
<dbReference type="GO" id="GO:0043565">
    <property type="term" value="F:sequence-specific DNA binding"/>
    <property type="evidence" value="ECO:0007669"/>
    <property type="project" value="InterPro"/>
</dbReference>
<dbReference type="GO" id="GO:0000155">
    <property type="term" value="F:phosphorelay sensor kinase activity"/>
    <property type="evidence" value="ECO:0007669"/>
    <property type="project" value="InterPro"/>
</dbReference>
<evidence type="ECO:0000256" key="11">
    <source>
        <dbReference type="ARBA" id="ARBA00023163"/>
    </source>
</evidence>
<keyword evidence="14" id="KW-0472">Membrane</keyword>
<dbReference type="PRINTS" id="PR00344">
    <property type="entry name" value="BCTRLSENSOR"/>
</dbReference>
<dbReference type="CDD" id="cd00075">
    <property type="entry name" value="HATPase"/>
    <property type="match status" value="1"/>
</dbReference>
<dbReference type="Gene3D" id="3.30.565.10">
    <property type="entry name" value="Histidine kinase-like ATPase, C-terminal domain"/>
    <property type="match status" value="1"/>
</dbReference>
<keyword evidence="14" id="KW-1133">Transmembrane helix</keyword>
<dbReference type="SUPFAM" id="SSF47384">
    <property type="entry name" value="Homodimeric domain of signal transducing histidine kinase"/>
    <property type="match status" value="1"/>
</dbReference>
<dbReference type="Proteomes" id="UP000598271">
    <property type="component" value="Unassembled WGS sequence"/>
</dbReference>
<organism evidence="18 19">
    <name type="scientific">Persicitalea jodogahamensis</name>
    <dbReference type="NCBI Taxonomy" id="402147"/>
    <lineage>
        <taxon>Bacteria</taxon>
        <taxon>Pseudomonadati</taxon>
        <taxon>Bacteroidota</taxon>
        <taxon>Cytophagia</taxon>
        <taxon>Cytophagales</taxon>
        <taxon>Spirosomataceae</taxon>
        <taxon>Persicitalea</taxon>
    </lineage>
</organism>
<keyword evidence="19" id="KW-1185">Reference proteome</keyword>
<dbReference type="PROSITE" id="PS50110">
    <property type="entry name" value="RESPONSE_REGULATORY"/>
    <property type="match status" value="1"/>
</dbReference>
<keyword evidence="11" id="KW-0804">Transcription</keyword>
<feature type="transmembrane region" description="Helical" evidence="14">
    <location>
        <begin position="344"/>
        <end position="366"/>
    </location>
</feature>
<dbReference type="InterPro" id="IPR036890">
    <property type="entry name" value="HATPase_C_sf"/>
</dbReference>
<keyword evidence="3 12" id="KW-0597">Phosphoprotein</keyword>
<dbReference type="PROSITE" id="PS01124">
    <property type="entry name" value="HTH_ARAC_FAMILY_2"/>
    <property type="match status" value="1"/>
</dbReference>
<dbReference type="Pfam" id="PF00512">
    <property type="entry name" value="HisKA"/>
    <property type="match status" value="1"/>
</dbReference>
<dbReference type="GO" id="GO:0003700">
    <property type="term" value="F:DNA-binding transcription factor activity"/>
    <property type="evidence" value="ECO:0007669"/>
    <property type="project" value="InterPro"/>
</dbReference>
<evidence type="ECO:0000256" key="6">
    <source>
        <dbReference type="ARBA" id="ARBA00022777"/>
    </source>
</evidence>
<dbReference type="SUPFAM" id="SSF46689">
    <property type="entry name" value="Homeodomain-like"/>
    <property type="match status" value="1"/>
</dbReference>
<evidence type="ECO:0000256" key="4">
    <source>
        <dbReference type="ARBA" id="ARBA00022679"/>
    </source>
</evidence>
<comment type="catalytic activity">
    <reaction evidence="1">
        <text>ATP + protein L-histidine = ADP + protein N-phospho-L-histidine.</text>
        <dbReference type="EC" id="2.7.13.3"/>
    </reaction>
</comment>
<dbReference type="PANTHER" id="PTHR43547">
    <property type="entry name" value="TWO-COMPONENT HISTIDINE KINASE"/>
    <property type="match status" value="1"/>
</dbReference>
<evidence type="ECO:0000256" key="13">
    <source>
        <dbReference type="SAM" id="Coils"/>
    </source>
</evidence>
<evidence type="ECO:0000256" key="10">
    <source>
        <dbReference type="ARBA" id="ARBA00023125"/>
    </source>
</evidence>
<evidence type="ECO:0000256" key="2">
    <source>
        <dbReference type="ARBA" id="ARBA00012438"/>
    </source>
</evidence>
<keyword evidence="7" id="KW-0067">ATP-binding</keyword>
<keyword evidence="6 18" id="KW-0418">Kinase</keyword>
<dbReference type="InterPro" id="IPR018060">
    <property type="entry name" value="HTH_AraC"/>
</dbReference>
<dbReference type="Pfam" id="PF02518">
    <property type="entry name" value="HATPase_c"/>
    <property type="match status" value="1"/>
</dbReference>
<dbReference type="CDD" id="cd17574">
    <property type="entry name" value="REC_OmpR"/>
    <property type="match status" value="1"/>
</dbReference>
<dbReference type="InterPro" id="IPR003594">
    <property type="entry name" value="HATPase_dom"/>
</dbReference>
<evidence type="ECO:0000313" key="18">
    <source>
        <dbReference type="EMBL" id="GHB83616.1"/>
    </source>
</evidence>
<keyword evidence="8" id="KW-0902">Two-component regulatory system</keyword>
<dbReference type="Gene3D" id="3.40.50.2300">
    <property type="match status" value="3"/>
</dbReference>
<name>A0A8J3DCS2_9BACT</name>
<feature type="coiled-coil region" evidence="13">
    <location>
        <begin position="376"/>
        <end position="403"/>
    </location>
</feature>
<dbReference type="AlphaFoldDB" id="A0A8J3DCS2"/>
<evidence type="ECO:0000256" key="9">
    <source>
        <dbReference type="ARBA" id="ARBA00023015"/>
    </source>
</evidence>
<dbReference type="InterPro" id="IPR004358">
    <property type="entry name" value="Sig_transdc_His_kin-like_C"/>
</dbReference>
<protein>
    <recommendedName>
        <fullName evidence="2">histidine kinase</fullName>
        <ecNumber evidence="2">2.7.13.3</ecNumber>
    </recommendedName>
</protein>
<keyword evidence="10" id="KW-0238">DNA-binding</keyword>
<evidence type="ECO:0000259" key="16">
    <source>
        <dbReference type="PROSITE" id="PS50109"/>
    </source>
</evidence>
<keyword evidence="9" id="KW-0805">Transcription regulation</keyword>
<dbReference type="SUPFAM" id="SSF55874">
    <property type="entry name" value="ATPase domain of HSP90 chaperone/DNA topoisomerase II/histidine kinase"/>
    <property type="match status" value="1"/>
</dbReference>
<evidence type="ECO:0000256" key="7">
    <source>
        <dbReference type="ARBA" id="ARBA00022840"/>
    </source>
</evidence>
<keyword evidence="13" id="KW-0175">Coiled coil</keyword>
<dbReference type="PROSITE" id="PS00041">
    <property type="entry name" value="HTH_ARAC_FAMILY_1"/>
    <property type="match status" value="1"/>
</dbReference>
<dbReference type="CDD" id="cd06308">
    <property type="entry name" value="PBP1_sensor_kinase-like"/>
    <property type="match status" value="1"/>
</dbReference>
<dbReference type="InterPro" id="IPR011006">
    <property type="entry name" value="CheY-like_superfamily"/>
</dbReference>
<dbReference type="Gene3D" id="1.10.10.60">
    <property type="entry name" value="Homeodomain-like"/>
    <property type="match status" value="1"/>
</dbReference>
<dbReference type="InterPro" id="IPR003661">
    <property type="entry name" value="HisK_dim/P_dom"/>
</dbReference>
<feature type="modified residue" description="4-aspartylphosphate" evidence="12">
    <location>
        <position position="711"/>
    </location>
</feature>
<dbReference type="Pfam" id="PF13407">
    <property type="entry name" value="Peripla_BP_4"/>
    <property type="match status" value="1"/>
</dbReference>
<evidence type="ECO:0000259" key="15">
    <source>
        <dbReference type="PROSITE" id="PS01124"/>
    </source>
</evidence>
<evidence type="ECO:0000256" key="12">
    <source>
        <dbReference type="PROSITE-ProRule" id="PRU00169"/>
    </source>
</evidence>
<gene>
    <name evidence="18" type="ORF">GCM10007390_43430</name>
</gene>
<dbReference type="InterPro" id="IPR028082">
    <property type="entry name" value="Peripla_BP_I"/>
</dbReference>
<dbReference type="InterPro" id="IPR005467">
    <property type="entry name" value="His_kinase_dom"/>
</dbReference>
<dbReference type="SUPFAM" id="SSF52172">
    <property type="entry name" value="CheY-like"/>
    <property type="match status" value="1"/>
</dbReference>
<dbReference type="SMART" id="SM00342">
    <property type="entry name" value="HTH_ARAC"/>
    <property type="match status" value="1"/>
</dbReference>
<dbReference type="Pfam" id="PF00072">
    <property type="entry name" value="Response_reg"/>
    <property type="match status" value="1"/>
</dbReference>
<evidence type="ECO:0000313" key="19">
    <source>
        <dbReference type="Proteomes" id="UP000598271"/>
    </source>
</evidence>
<dbReference type="EC" id="2.7.13.3" evidence="2"/>
<dbReference type="EMBL" id="BMXF01000005">
    <property type="protein sequence ID" value="GHB83616.1"/>
    <property type="molecule type" value="Genomic_DNA"/>
</dbReference>
<dbReference type="GO" id="GO:0005524">
    <property type="term" value="F:ATP binding"/>
    <property type="evidence" value="ECO:0007669"/>
    <property type="project" value="UniProtKB-KW"/>
</dbReference>
<feature type="domain" description="Histidine kinase" evidence="16">
    <location>
        <begin position="410"/>
        <end position="625"/>
    </location>
</feature>
<dbReference type="SUPFAM" id="SSF53822">
    <property type="entry name" value="Periplasmic binding protein-like I"/>
    <property type="match status" value="1"/>
</dbReference>
<evidence type="ECO:0000256" key="3">
    <source>
        <dbReference type="ARBA" id="ARBA00022553"/>
    </source>
</evidence>
<dbReference type="InterPro" id="IPR036097">
    <property type="entry name" value="HisK_dim/P_sf"/>
</dbReference>
<sequence>MRFENIVMKSITVLLLAVLLLFSCQQQQERQYVIGFSQCLDNDEWRRTMIREMERELSFHPNVSMITKSAGGNSTIQIAQIQELMDQKVDLLIVSPLEAQPPTPIIEKALDQGFPIVVVDRRTASQKYTAFVGAENLLVGQNAGIYANVLLNGQGTILEVGEGADTSPSLDRHRGFVEVLQKYPGLVLEESLIRDWTPQEYEEEIRNYLSQHRDIDLVFAQNDRMALQVFEICEELGLEKSIEIIGVDGLYGENEGLDLVDKGVLAATVLYPTGGEEAIEVAMDILNNRPYQKENLLFTTIVNGDNVRILKQQASKLIDQQANINRQSARLADLNETYSLQKNALYVTILLLLLVLIFGSVLFYLLREKQRSNKVLAVQNVAIREQKEEIERVSQQARQATEEKIRFYSYMSHEFKTPLSLILTPTEDLLDRKAFDRREVIPVLTLIRKNANRLLRLVEQILDLRRIDAGKMELAAETYDLVEFTRDIVQDFKMKAQKSRIDLQFVSPLTELPYTFDAEKLDKVLFNLLSNAFKYTPDGGLIHVSLLLANNEVEIKVVDNGEGMTKKDREQVFEIFYRAQQNTSLGSGLGLALSREFVQLHDGEIYVVSEKGKGTTFTVVLPHRSVVPSTGKSELPHFLRHSPEEFGTPNQYNDSQDNGEGASLIIVEDNPDLLQFLENKFSVNYQVRIAHSAEDGWEAILQTIPDLIISDVTLGGEDGFSLTQKIKKDFRTSHIPVILLTAKGGIESQIEGTRAGADAYLSKPFNQKLLEQKVRTLLDNRNLMRRRFSNEITDLDQVPTDERKFLLDFELLIEKHLKSPALSVETLSQEMGMSRTQLYRKITALTNKNVNEYIGEFKIKKAQQLLTDPLLNIAEVAYALGFSTPNYFSTFFKQKTGKTPSEWRNN</sequence>
<proteinExistence type="predicted"/>
<feature type="domain" description="HTH araC/xylS-type" evidence="15">
    <location>
        <begin position="807"/>
        <end position="906"/>
    </location>
</feature>
<dbReference type="Pfam" id="PF12833">
    <property type="entry name" value="HTH_18"/>
    <property type="match status" value="1"/>
</dbReference>
<feature type="coiled-coil region" evidence="13">
    <location>
        <begin position="307"/>
        <end position="337"/>
    </location>
</feature>
<dbReference type="PROSITE" id="PS51257">
    <property type="entry name" value="PROKAR_LIPOPROTEIN"/>
    <property type="match status" value="1"/>
</dbReference>
<dbReference type="InterPro" id="IPR025997">
    <property type="entry name" value="SBP_2_dom"/>
</dbReference>
<dbReference type="InterPro" id="IPR009057">
    <property type="entry name" value="Homeodomain-like_sf"/>
</dbReference>
<dbReference type="CDD" id="cd00082">
    <property type="entry name" value="HisKA"/>
    <property type="match status" value="1"/>
</dbReference>
<reference evidence="18 19" key="1">
    <citation type="journal article" date="2014" name="Int. J. Syst. Evol. Microbiol.">
        <title>Complete genome sequence of Corynebacterium casei LMG S-19264T (=DSM 44701T), isolated from a smear-ripened cheese.</title>
        <authorList>
            <consortium name="US DOE Joint Genome Institute (JGI-PGF)"/>
            <person name="Walter F."/>
            <person name="Albersmeier A."/>
            <person name="Kalinowski J."/>
            <person name="Ruckert C."/>
        </authorList>
    </citation>
    <scope>NUCLEOTIDE SEQUENCE [LARGE SCALE GENOMIC DNA]</scope>
    <source>
        <strain evidence="18 19">KCTC 12866</strain>
    </source>
</reference>
<dbReference type="InterPro" id="IPR018062">
    <property type="entry name" value="HTH_AraC-typ_CS"/>
</dbReference>
<evidence type="ECO:0000256" key="8">
    <source>
        <dbReference type="ARBA" id="ARBA00023012"/>
    </source>
</evidence>
<comment type="caution">
    <text evidence="18">The sequence shown here is derived from an EMBL/GenBank/DDBJ whole genome shotgun (WGS) entry which is preliminary data.</text>
</comment>
<evidence type="ECO:0000256" key="1">
    <source>
        <dbReference type="ARBA" id="ARBA00000085"/>
    </source>
</evidence>
<dbReference type="SMART" id="SM00388">
    <property type="entry name" value="HisKA"/>
    <property type="match status" value="1"/>
</dbReference>
<dbReference type="PANTHER" id="PTHR43547:SF2">
    <property type="entry name" value="HYBRID SIGNAL TRANSDUCTION HISTIDINE KINASE C"/>
    <property type="match status" value="1"/>
</dbReference>
<accession>A0A8J3DCS2</accession>
<evidence type="ECO:0000256" key="5">
    <source>
        <dbReference type="ARBA" id="ARBA00022741"/>
    </source>
</evidence>
<dbReference type="PROSITE" id="PS50109">
    <property type="entry name" value="HIS_KIN"/>
    <property type="match status" value="1"/>
</dbReference>
<keyword evidence="4" id="KW-0808">Transferase</keyword>
<dbReference type="Gene3D" id="1.10.287.130">
    <property type="match status" value="1"/>
</dbReference>
<dbReference type="SMART" id="SM00448">
    <property type="entry name" value="REC"/>
    <property type="match status" value="1"/>
</dbReference>
<dbReference type="FunFam" id="3.30.565.10:FF:000037">
    <property type="entry name" value="Hybrid sensor histidine kinase/response regulator"/>
    <property type="match status" value="1"/>
</dbReference>